<dbReference type="Proteomes" id="UP000326939">
    <property type="component" value="Chromosome 16"/>
</dbReference>
<comment type="similarity">
    <text evidence="6">Belongs to the ARR family. Type-A subfamily.</text>
</comment>
<dbReference type="Pfam" id="PF00072">
    <property type="entry name" value="Response_reg"/>
    <property type="match status" value="1"/>
</dbReference>
<keyword evidence="2" id="KW-0932">Cytokinin signaling pathway</keyword>
<evidence type="ECO:0000256" key="2">
    <source>
        <dbReference type="ARBA" id="ARBA00022864"/>
    </source>
</evidence>
<evidence type="ECO:0000256" key="9">
    <source>
        <dbReference type="SAM" id="MobiDB-lite"/>
    </source>
</evidence>
<dbReference type="CDD" id="cd17581">
    <property type="entry name" value="REC_typeA_ARR"/>
    <property type="match status" value="1"/>
</dbReference>
<dbReference type="Gene3D" id="3.40.50.2300">
    <property type="match status" value="1"/>
</dbReference>
<dbReference type="AlphaFoldDB" id="A0A5N5JX71"/>
<comment type="function">
    <text evidence="7">Functions as a response regulator involved in His-to-Asp phosphorelay signal transduction system. Phosphorylation of the Asp residue in the receiver domain activates the ability of the protein to promote the transcription of target genes. Type-A response regulators seem to act as negative regulators of the cytokinin signaling.</text>
</comment>
<dbReference type="PROSITE" id="PS50110">
    <property type="entry name" value="RESPONSE_REGULATORY"/>
    <property type="match status" value="1"/>
</dbReference>
<evidence type="ECO:0000256" key="5">
    <source>
        <dbReference type="ARBA" id="ARBA00023163"/>
    </source>
</evidence>
<dbReference type="SMART" id="SM00448">
    <property type="entry name" value="REC"/>
    <property type="match status" value="1"/>
</dbReference>
<keyword evidence="4" id="KW-0805">Transcription regulation</keyword>
<feature type="region of interest" description="Disordered" evidence="9">
    <location>
        <begin position="213"/>
        <end position="277"/>
    </location>
</feature>
<dbReference type="InterPro" id="IPR001789">
    <property type="entry name" value="Sig_transdc_resp-reg_receiver"/>
</dbReference>
<comment type="caution">
    <text evidence="11">The sequence shown here is derived from an EMBL/GenBank/DDBJ whole genome shotgun (WGS) entry which is preliminary data.</text>
</comment>
<keyword evidence="5" id="KW-0804">Transcription</keyword>
<sequence length="277" mass="31523">MFYDHVGVMHGHRKQILKGNKAENWPLFAHRPHQSPSAQDMLDAMEITGDSRSQFHVLAVDDSLIDRKLIERLLKTSSYQVTTVDSGSKALKFLGFQEDEQSNPDTPFGSPNNHQEVEVNLIITDYCMPGMTGYDLLKKVKESSSLRNIPVVIMSSENVPSRITRCLEEGAEEFFLKPVRLSDLNRLKPHMMKTKIKNQKQEEDQEDLKISEIQSDEQQQQPVQPPSPQPQPESQPQPPPPPPALLLQHNNNKRKAMEEGLSPDRTRPRYNGIPTMV</sequence>
<evidence type="ECO:0000313" key="11">
    <source>
        <dbReference type="EMBL" id="KAB5519327.1"/>
    </source>
</evidence>
<dbReference type="PANTHER" id="PTHR43874">
    <property type="entry name" value="TWO-COMPONENT RESPONSE REGULATOR"/>
    <property type="match status" value="1"/>
</dbReference>
<feature type="domain" description="Response regulatory" evidence="10">
    <location>
        <begin position="56"/>
        <end position="192"/>
    </location>
</feature>
<keyword evidence="12" id="KW-1185">Reference proteome</keyword>
<proteinExistence type="inferred from homology"/>
<evidence type="ECO:0000313" key="12">
    <source>
        <dbReference type="Proteomes" id="UP000326939"/>
    </source>
</evidence>
<dbReference type="InterPro" id="IPR045279">
    <property type="entry name" value="ARR-like"/>
</dbReference>
<dbReference type="GO" id="GO:0009736">
    <property type="term" value="P:cytokinin-activated signaling pathway"/>
    <property type="evidence" value="ECO:0007669"/>
    <property type="project" value="UniProtKB-KW"/>
</dbReference>
<keyword evidence="1 8" id="KW-0597">Phosphoprotein</keyword>
<evidence type="ECO:0000256" key="7">
    <source>
        <dbReference type="ARBA" id="ARBA00043855"/>
    </source>
</evidence>
<reference evidence="12" key="1">
    <citation type="journal article" date="2019" name="Gigascience">
        <title>De novo genome assembly of the endangered Acer yangbiense, a plant species with extremely small populations endemic to Yunnan Province, China.</title>
        <authorList>
            <person name="Yang J."/>
            <person name="Wariss H.M."/>
            <person name="Tao L."/>
            <person name="Zhang R."/>
            <person name="Yun Q."/>
            <person name="Hollingsworth P."/>
            <person name="Dao Z."/>
            <person name="Luo G."/>
            <person name="Guo H."/>
            <person name="Ma Y."/>
            <person name="Sun W."/>
        </authorList>
    </citation>
    <scope>NUCLEOTIDE SEQUENCE [LARGE SCALE GENOMIC DNA]</scope>
    <source>
        <strain evidence="12">cv. br00</strain>
    </source>
</reference>
<keyword evidence="3" id="KW-0902">Two-component regulatory system</keyword>
<evidence type="ECO:0000256" key="3">
    <source>
        <dbReference type="ARBA" id="ARBA00023012"/>
    </source>
</evidence>
<evidence type="ECO:0000256" key="4">
    <source>
        <dbReference type="ARBA" id="ARBA00023015"/>
    </source>
</evidence>
<dbReference type="GO" id="GO:0000160">
    <property type="term" value="P:phosphorelay signal transduction system"/>
    <property type="evidence" value="ECO:0007669"/>
    <property type="project" value="UniProtKB-KW"/>
</dbReference>
<name>A0A5N5JX71_9ROSI</name>
<dbReference type="InterPro" id="IPR011006">
    <property type="entry name" value="CheY-like_superfamily"/>
</dbReference>
<evidence type="ECO:0000259" key="10">
    <source>
        <dbReference type="PROSITE" id="PS50110"/>
    </source>
</evidence>
<evidence type="ECO:0000256" key="6">
    <source>
        <dbReference type="ARBA" id="ARBA00038244"/>
    </source>
</evidence>
<dbReference type="PANTHER" id="PTHR43874:SF167">
    <property type="entry name" value="TWO-COMPONENT RESPONSE REGULATOR ARR9"/>
    <property type="match status" value="1"/>
</dbReference>
<dbReference type="SUPFAM" id="SSF52172">
    <property type="entry name" value="CheY-like"/>
    <property type="match status" value="1"/>
</dbReference>
<protein>
    <recommendedName>
        <fullName evidence="10">Response regulatory domain-containing protein</fullName>
    </recommendedName>
</protein>
<feature type="modified residue" description="4-aspartylphosphate" evidence="8">
    <location>
        <position position="125"/>
    </location>
</feature>
<dbReference type="EMBL" id="VDCV01000016">
    <property type="protein sequence ID" value="KAB5519327.1"/>
    <property type="molecule type" value="Genomic_DNA"/>
</dbReference>
<evidence type="ECO:0000256" key="8">
    <source>
        <dbReference type="PROSITE-ProRule" id="PRU00169"/>
    </source>
</evidence>
<feature type="compositionally biased region" description="Pro residues" evidence="9">
    <location>
        <begin position="223"/>
        <end position="244"/>
    </location>
</feature>
<organism evidence="11 12">
    <name type="scientific">Salix brachista</name>
    <dbReference type="NCBI Taxonomy" id="2182728"/>
    <lineage>
        <taxon>Eukaryota</taxon>
        <taxon>Viridiplantae</taxon>
        <taxon>Streptophyta</taxon>
        <taxon>Embryophyta</taxon>
        <taxon>Tracheophyta</taxon>
        <taxon>Spermatophyta</taxon>
        <taxon>Magnoliopsida</taxon>
        <taxon>eudicotyledons</taxon>
        <taxon>Gunneridae</taxon>
        <taxon>Pentapetalae</taxon>
        <taxon>rosids</taxon>
        <taxon>fabids</taxon>
        <taxon>Malpighiales</taxon>
        <taxon>Salicaceae</taxon>
        <taxon>Saliceae</taxon>
        <taxon>Salix</taxon>
    </lineage>
</organism>
<accession>A0A5N5JX71</accession>
<evidence type="ECO:0000256" key="1">
    <source>
        <dbReference type="ARBA" id="ARBA00022553"/>
    </source>
</evidence>
<gene>
    <name evidence="11" type="ORF">DKX38_023646</name>
</gene>
<feature type="compositionally biased region" description="Basic and acidic residues" evidence="9">
    <location>
        <begin position="255"/>
        <end position="267"/>
    </location>
</feature>